<dbReference type="InterPro" id="IPR010297">
    <property type="entry name" value="DUF900_hydrolase"/>
</dbReference>
<evidence type="ECO:0000313" key="3">
    <source>
        <dbReference type="Proteomes" id="UP001162060"/>
    </source>
</evidence>
<dbReference type="EMBL" id="CAKLBY020000229">
    <property type="protein sequence ID" value="CAK7938319.1"/>
    <property type="molecule type" value="Genomic_DNA"/>
</dbReference>
<feature type="transmembrane region" description="Helical" evidence="1">
    <location>
        <begin position="133"/>
        <end position="155"/>
    </location>
</feature>
<feature type="transmembrane region" description="Helical" evidence="1">
    <location>
        <begin position="109"/>
        <end position="128"/>
    </location>
</feature>
<keyword evidence="1" id="KW-0472">Membrane</keyword>
<comment type="caution">
    <text evidence="2">The sequence shown here is derived from an EMBL/GenBank/DDBJ whole genome shotgun (WGS) entry which is preliminary data.</text>
</comment>
<reference evidence="2" key="1">
    <citation type="submission" date="2024-01" db="EMBL/GenBank/DDBJ databases">
        <authorList>
            <person name="Webb A."/>
        </authorList>
    </citation>
    <scope>NUCLEOTIDE SEQUENCE</scope>
    <source>
        <strain evidence="2">Pm1</strain>
    </source>
</reference>
<dbReference type="PANTHER" id="PTHR36513">
    <property type="entry name" value="ABC TRANSMEMBRANE TYPE-1 DOMAIN-CONTAINING PROTEIN"/>
    <property type="match status" value="1"/>
</dbReference>
<dbReference type="SUPFAM" id="SSF53474">
    <property type="entry name" value="alpha/beta-Hydrolases"/>
    <property type="match status" value="1"/>
</dbReference>
<sequence length="762" mass="86338">MDASLMANEVALDSDSQLLKSRDEESEGGGLLSFTSEVQGGPEQFNFHHSFGFMTGRRLQRRYRGVYRKYSFVTQLVTWIVILYIVVVLAALAADQTTDSRNQTSLSDSVFYSVLIAIGLYFLVQLALIVRWIIYWIILAELLTYAITDNFYLLFWINEDPVTDTDRQVRQVMTIVLIVVEVVTVLAYGFTHYAYPWIVLRQKFDLQDWWNVQSGVEANTLTYRSKARFYTRERHVIKYCGGLNAQGQPHGYGMWTDTGYHGEKLTGQWENGVPIGPFRSFEHGSGYSFVNIRIGFCHNRAEKRPTDIFFIPKHSESGLNWGVASVECSVSGGFFKYLPTVTHLTQSYVDDAPQSAADCLRVLRTPTDDVVFSHAGEEASLQGQSHRDRVTRMHLFREESAPVLEPLRSNNDDSDKEALVLLHGYNCSLDYSMNRLAQLLALGDFPPCIHPFVFSWPSGGVLAYFQAKNVGSESERTSDDFISFMKSLIADGYTKLNVIAHSMGARVFFGSLNRDRFHEVFLAAGTVANTSNSTRKMELSTLILCNPDYDRSDFVQYGGGYDRTRHFCSHITLYADSLDGALFYLEYLTKTSIIGPINYSLGRRGHMIHRDPDANETVERSDTQFLDWQDKNLAAPQDLDFAFAAVNQRAGYPGVTSFAYNRKLTDQTSDTCVPYGTTRDGSGEEIAPLHYLDMDVIDTTWMDNNVHAIRHNYFNLNPTIVDDLRHLVLTKKRAKFRPGLLKTSSAENVYIFLVAPSHVKNK</sequence>
<dbReference type="Gene3D" id="3.40.50.1820">
    <property type="entry name" value="alpha/beta hydrolase"/>
    <property type="match status" value="1"/>
</dbReference>
<dbReference type="InterPro" id="IPR029058">
    <property type="entry name" value="AB_hydrolase_fold"/>
</dbReference>
<gene>
    <name evidence="2" type="ORF">PM001_LOCUS23469</name>
</gene>
<keyword evidence="1" id="KW-1133">Transmembrane helix</keyword>
<proteinExistence type="predicted"/>
<organism evidence="2 3">
    <name type="scientific">Peronospora matthiolae</name>
    <dbReference type="NCBI Taxonomy" id="2874970"/>
    <lineage>
        <taxon>Eukaryota</taxon>
        <taxon>Sar</taxon>
        <taxon>Stramenopiles</taxon>
        <taxon>Oomycota</taxon>
        <taxon>Peronosporomycetes</taxon>
        <taxon>Peronosporales</taxon>
        <taxon>Peronosporaceae</taxon>
        <taxon>Peronospora</taxon>
    </lineage>
</organism>
<feature type="transmembrane region" description="Helical" evidence="1">
    <location>
        <begin position="175"/>
        <end position="195"/>
    </location>
</feature>
<dbReference type="Pfam" id="PF05990">
    <property type="entry name" value="DUF900"/>
    <property type="match status" value="1"/>
</dbReference>
<evidence type="ECO:0000256" key="1">
    <source>
        <dbReference type="SAM" id="Phobius"/>
    </source>
</evidence>
<evidence type="ECO:0000313" key="2">
    <source>
        <dbReference type="EMBL" id="CAK7938319.1"/>
    </source>
</evidence>
<dbReference type="AlphaFoldDB" id="A0AAV1UUF3"/>
<dbReference type="Proteomes" id="UP001162060">
    <property type="component" value="Unassembled WGS sequence"/>
</dbReference>
<dbReference type="PANTHER" id="PTHR36513:SF1">
    <property type="entry name" value="TRANSMEMBRANE PROTEIN"/>
    <property type="match status" value="1"/>
</dbReference>
<protein>
    <submittedName>
        <fullName evidence="2">Uncharacterized protein</fullName>
    </submittedName>
</protein>
<keyword evidence="1" id="KW-0812">Transmembrane</keyword>
<name>A0AAV1UUF3_9STRA</name>
<accession>A0AAV1UUF3</accession>
<feature type="transmembrane region" description="Helical" evidence="1">
    <location>
        <begin position="70"/>
        <end position="94"/>
    </location>
</feature>